<dbReference type="Pfam" id="PF01066">
    <property type="entry name" value="CDP-OH_P_transf"/>
    <property type="match status" value="1"/>
</dbReference>
<proteinExistence type="inferred from homology"/>
<dbReference type="GO" id="GO:0008654">
    <property type="term" value="P:phospholipid biosynthetic process"/>
    <property type="evidence" value="ECO:0007669"/>
    <property type="project" value="InterPro"/>
</dbReference>
<comment type="similarity">
    <text evidence="2">Belongs to the CDP-alcohol phosphatidyltransferase class-I family.</text>
</comment>
<keyword evidence="3" id="KW-1133">Transmembrane helix</keyword>
<dbReference type="EMBL" id="BMOO01000003">
    <property type="protein sequence ID" value="GGM66698.1"/>
    <property type="molecule type" value="Genomic_DNA"/>
</dbReference>
<sequence>MVVAWGMPPGSDDGRRARLRDIRPRFAGRLGVADVATVANAALGFCAVVAAAVSPALAARVLLLAAMVDAVDGILARRYGGSTVGPYLDSLADVASFCVAPAALLAAVAHAAWQGPSFLAAVAVGACFVAAGVVRLGLYTADDVGNGHTEGVPTTLAGTLLAAAVLAGVTDPALVVGFGAVLAAAMVTCLPYPDLRVRDALVMGAVQALAVLAPGALGRLFPRALLAFALAYAVLGPWFYRVGEGKR</sequence>
<evidence type="ECO:0000313" key="5">
    <source>
        <dbReference type="Proteomes" id="UP000614609"/>
    </source>
</evidence>
<evidence type="ECO:0000313" key="4">
    <source>
        <dbReference type="EMBL" id="GGM66698.1"/>
    </source>
</evidence>
<keyword evidence="3" id="KW-0812">Transmembrane</keyword>
<dbReference type="GO" id="GO:0016020">
    <property type="term" value="C:membrane"/>
    <property type="evidence" value="ECO:0007669"/>
    <property type="project" value="InterPro"/>
</dbReference>
<evidence type="ECO:0000256" key="2">
    <source>
        <dbReference type="RuleBase" id="RU003750"/>
    </source>
</evidence>
<reference evidence="4" key="1">
    <citation type="journal article" date="2014" name="Int. J. Syst. Evol. Microbiol.">
        <title>Complete genome sequence of Corynebacterium casei LMG S-19264T (=DSM 44701T), isolated from a smear-ripened cheese.</title>
        <authorList>
            <consortium name="US DOE Joint Genome Institute (JGI-PGF)"/>
            <person name="Walter F."/>
            <person name="Albersmeier A."/>
            <person name="Kalinowski J."/>
            <person name="Ruckert C."/>
        </authorList>
    </citation>
    <scope>NUCLEOTIDE SEQUENCE</scope>
    <source>
        <strain evidence="4">JCM 16108</strain>
    </source>
</reference>
<feature type="transmembrane region" description="Helical" evidence="3">
    <location>
        <begin position="118"/>
        <end position="139"/>
    </location>
</feature>
<evidence type="ECO:0000256" key="1">
    <source>
        <dbReference type="ARBA" id="ARBA00022679"/>
    </source>
</evidence>
<dbReference type="GO" id="GO:0016780">
    <property type="term" value="F:phosphotransferase activity, for other substituted phosphate groups"/>
    <property type="evidence" value="ECO:0007669"/>
    <property type="project" value="InterPro"/>
</dbReference>
<organism evidence="4 5">
    <name type="scientific">Halarchaeum rubridurum</name>
    <dbReference type="NCBI Taxonomy" id="489911"/>
    <lineage>
        <taxon>Archaea</taxon>
        <taxon>Methanobacteriati</taxon>
        <taxon>Methanobacteriota</taxon>
        <taxon>Stenosarchaea group</taxon>
        <taxon>Halobacteria</taxon>
        <taxon>Halobacteriales</taxon>
        <taxon>Halobacteriaceae</taxon>
    </lineage>
</organism>
<keyword evidence="5" id="KW-1185">Reference proteome</keyword>
<evidence type="ECO:0000256" key="3">
    <source>
        <dbReference type="SAM" id="Phobius"/>
    </source>
</evidence>
<comment type="caution">
    <text evidence="4">The sequence shown here is derived from an EMBL/GenBank/DDBJ whole genome shotgun (WGS) entry which is preliminary data.</text>
</comment>
<dbReference type="InterPro" id="IPR043130">
    <property type="entry name" value="CDP-OH_PTrfase_TM_dom"/>
</dbReference>
<keyword evidence="3" id="KW-0472">Membrane</keyword>
<dbReference type="PROSITE" id="PS00379">
    <property type="entry name" value="CDP_ALCOHOL_P_TRANSF"/>
    <property type="match status" value="1"/>
</dbReference>
<dbReference type="NCBIfam" id="NF038086">
    <property type="entry name" value="anchor_synt_A"/>
    <property type="match status" value="1"/>
</dbReference>
<dbReference type="Proteomes" id="UP000614609">
    <property type="component" value="Unassembled WGS sequence"/>
</dbReference>
<protein>
    <submittedName>
        <fullName evidence="4">CDP-diacylglycerol--serine O-phosphatidyltransferase</fullName>
    </submittedName>
</protein>
<dbReference type="AlphaFoldDB" id="A0A830FSF4"/>
<gene>
    <name evidence="4" type="ORF">GCM10009017_15970</name>
</gene>
<dbReference type="InterPro" id="IPR048254">
    <property type="entry name" value="CDP_ALCOHOL_P_TRANSF_CS"/>
</dbReference>
<reference evidence="4" key="2">
    <citation type="submission" date="2020-09" db="EMBL/GenBank/DDBJ databases">
        <authorList>
            <person name="Sun Q."/>
            <person name="Ohkuma M."/>
        </authorList>
    </citation>
    <scope>NUCLEOTIDE SEQUENCE</scope>
    <source>
        <strain evidence="4">JCM 16108</strain>
    </source>
</reference>
<dbReference type="Gene3D" id="1.20.120.1760">
    <property type="match status" value="1"/>
</dbReference>
<name>A0A830FSF4_9EURY</name>
<feature type="transmembrane region" description="Helical" evidence="3">
    <location>
        <begin position="26"/>
        <end position="51"/>
    </location>
</feature>
<keyword evidence="1 2" id="KW-0808">Transferase</keyword>
<dbReference type="InterPro" id="IPR000462">
    <property type="entry name" value="CDP-OH_P_trans"/>
</dbReference>
<feature type="transmembrane region" description="Helical" evidence="3">
    <location>
        <begin position="87"/>
        <end position="112"/>
    </location>
</feature>
<accession>A0A830FSF4</accession>
<feature type="transmembrane region" description="Helical" evidence="3">
    <location>
        <begin position="223"/>
        <end position="240"/>
    </location>
</feature>